<reference evidence="1 2" key="1">
    <citation type="submission" date="2017-07" db="EMBL/GenBank/DDBJ databases">
        <authorList>
            <person name="Talla V."/>
            <person name="Backstrom N."/>
        </authorList>
    </citation>
    <scope>NUCLEOTIDE SEQUENCE [LARGE SCALE GENOMIC DNA]</scope>
</reference>
<gene>
    <name evidence="1" type="ORF">LSINAPIS_LOCUS11193</name>
</gene>
<dbReference type="EMBL" id="FZQP02004834">
    <property type="protein sequence ID" value="VVD00591.1"/>
    <property type="molecule type" value="Genomic_DNA"/>
</dbReference>
<proteinExistence type="predicted"/>
<sequence>MPVKSFNTSLSSLNWSEAVWDVPPMELDMFYRPDVVIIVFTDILYHRDYIIAIMRIKKINLDDIQHASSVLFNKTIYENE</sequence>
<dbReference type="AlphaFoldDB" id="A0A5E4QTS9"/>
<keyword evidence="2" id="KW-1185">Reference proteome</keyword>
<evidence type="ECO:0000313" key="1">
    <source>
        <dbReference type="EMBL" id="VVD00591.1"/>
    </source>
</evidence>
<evidence type="ECO:0000313" key="2">
    <source>
        <dbReference type="Proteomes" id="UP000324832"/>
    </source>
</evidence>
<name>A0A5E4QTS9_9NEOP</name>
<protein>
    <submittedName>
        <fullName evidence="1">Uncharacterized protein</fullName>
    </submittedName>
</protein>
<dbReference type="Proteomes" id="UP000324832">
    <property type="component" value="Unassembled WGS sequence"/>
</dbReference>
<organism evidence="1 2">
    <name type="scientific">Leptidea sinapis</name>
    <dbReference type="NCBI Taxonomy" id="189913"/>
    <lineage>
        <taxon>Eukaryota</taxon>
        <taxon>Metazoa</taxon>
        <taxon>Ecdysozoa</taxon>
        <taxon>Arthropoda</taxon>
        <taxon>Hexapoda</taxon>
        <taxon>Insecta</taxon>
        <taxon>Pterygota</taxon>
        <taxon>Neoptera</taxon>
        <taxon>Endopterygota</taxon>
        <taxon>Lepidoptera</taxon>
        <taxon>Glossata</taxon>
        <taxon>Ditrysia</taxon>
        <taxon>Papilionoidea</taxon>
        <taxon>Pieridae</taxon>
        <taxon>Dismorphiinae</taxon>
        <taxon>Leptidea</taxon>
    </lineage>
</organism>
<accession>A0A5E4QTS9</accession>